<feature type="transmembrane region" description="Helical" evidence="1">
    <location>
        <begin position="503"/>
        <end position="523"/>
    </location>
</feature>
<feature type="transmembrane region" description="Helical" evidence="1">
    <location>
        <begin position="385"/>
        <end position="407"/>
    </location>
</feature>
<comment type="caution">
    <text evidence="3">The sequence shown here is derived from an EMBL/GenBank/DDBJ whole genome shotgun (WGS) entry which is preliminary data.</text>
</comment>
<feature type="transmembrane region" description="Helical" evidence="1">
    <location>
        <begin position="532"/>
        <end position="551"/>
    </location>
</feature>
<keyword evidence="1" id="KW-1133">Transmembrane helix</keyword>
<dbReference type="RefSeq" id="WP_036646338.1">
    <property type="nucleotide sequence ID" value="NZ_BAVZ01000002.1"/>
</dbReference>
<evidence type="ECO:0000313" key="3">
    <source>
        <dbReference type="EMBL" id="GAF06822.1"/>
    </source>
</evidence>
<keyword evidence="1" id="KW-0472">Membrane</keyword>
<organism evidence="3 4">
    <name type="scientific">Paenibacillus pini JCM 16418</name>
    <dbReference type="NCBI Taxonomy" id="1236976"/>
    <lineage>
        <taxon>Bacteria</taxon>
        <taxon>Bacillati</taxon>
        <taxon>Bacillota</taxon>
        <taxon>Bacilli</taxon>
        <taxon>Bacillales</taxon>
        <taxon>Paenibacillaceae</taxon>
        <taxon>Paenibacillus</taxon>
    </lineage>
</organism>
<dbReference type="AlphaFoldDB" id="W7YEA4"/>
<feature type="transmembrane region" description="Helical" evidence="1">
    <location>
        <begin position="57"/>
        <end position="80"/>
    </location>
</feature>
<protein>
    <recommendedName>
        <fullName evidence="2">Phage tail tape measure protein domain-containing protein</fullName>
    </recommendedName>
</protein>
<dbReference type="OrthoDB" id="90760at2"/>
<evidence type="ECO:0000313" key="4">
    <source>
        <dbReference type="Proteomes" id="UP000019364"/>
    </source>
</evidence>
<dbReference type="EMBL" id="BAVZ01000002">
    <property type="protein sequence ID" value="GAF06822.1"/>
    <property type="molecule type" value="Genomic_DNA"/>
</dbReference>
<accession>W7YEA4</accession>
<dbReference type="Proteomes" id="UP000019364">
    <property type="component" value="Unassembled WGS sequence"/>
</dbReference>
<feature type="transmembrane region" description="Helical" evidence="1">
    <location>
        <begin position="413"/>
        <end position="435"/>
    </location>
</feature>
<sequence length="651" mass="68790">MAGGAIGNMTFGIGFKIKANELYKATKDIDALKGKTKGAADEAGKASSRFAGLGKTLGVVGGVAAGVVVAGFVAVGAAAWKAGEQSRESTRILQSSTGATGKELDGLLQSYRNLGSVVPDDLGVVAKVMADVSKGTRATGKSLEDMSGKILSLNTLTGVSTDVMGVNFPRAMGAWGISADQGGAMMDKMFFISQKTGVGVDVLAEQLKTFSGPLRQMGFDFDTSTAMLGKWANEGVNTELVAGSLRIALGKMSKDGVKDTRGALDIVIKKIKDAGSAGEATALAMEAFGAKAGPDMADTIREGRFELGNLVTDMKNSKGLIDDTYNRNMTFGDKMGVLKNKILVALGPLGEQLSLMAEKAFPVIENLFNEMSGKLMNALPSIEKFFTVGADVIGIVLKDAGITIGFLKENIDYVIPVLAVFATGLLVGLAPALWATAVAGWAAMAPFLPLIVIVLAVAAAVVGVIYVFKHWGAISTWLIAKWNEFKTWTLNLFNGIISFFKTWGVTILVVLGGPIAWIVALIIRNWDQIKSVTISVFTGIWSSLVGIWNSIVSSVTSAGNSVLTAITGVWSLIRSTSDSLWTGISNGVSGMWSGIKNFFIDGINWVVQKINGLIGSLNSAMNVEMPCWMGGENLVFRFPRSRHLMVAMQTD</sequence>
<proteinExistence type="predicted"/>
<dbReference type="STRING" id="1236976.JCM16418_804"/>
<name>W7YEA4_9BACL</name>
<evidence type="ECO:0000256" key="1">
    <source>
        <dbReference type="SAM" id="Phobius"/>
    </source>
</evidence>
<evidence type="ECO:0000259" key="2">
    <source>
        <dbReference type="Pfam" id="PF10145"/>
    </source>
</evidence>
<dbReference type="eggNOG" id="COG5280">
    <property type="taxonomic scope" value="Bacteria"/>
</dbReference>
<gene>
    <name evidence="3" type="ORF">JCM16418_804</name>
</gene>
<dbReference type="Pfam" id="PF10145">
    <property type="entry name" value="PhageMin_Tail"/>
    <property type="match status" value="1"/>
</dbReference>
<feature type="transmembrane region" description="Helical" evidence="1">
    <location>
        <begin position="447"/>
        <end position="468"/>
    </location>
</feature>
<keyword evidence="4" id="KW-1185">Reference proteome</keyword>
<dbReference type="eggNOG" id="COG5412">
    <property type="taxonomic scope" value="Bacteria"/>
</dbReference>
<feature type="domain" description="Phage tail tape measure protein" evidence="2">
    <location>
        <begin position="125"/>
        <end position="270"/>
    </location>
</feature>
<keyword evidence="1" id="KW-0812">Transmembrane</keyword>
<dbReference type="InterPro" id="IPR010090">
    <property type="entry name" value="Phage_tape_meas"/>
</dbReference>
<reference evidence="3 4" key="1">
    <citation type="journal article" date="2014" name="Genome Announc.">
        <title>Draft Genome Sequence of Paenibacillus pini JCM 16418T, Isolated from the Rhizosphere of Pine Tree.</title>
        <authorList>
            <person name="Yuki M."/>
            <person name="Oshima K."/>
            <person name="Suda W."/>
            <person name="Oshida Y."/>
            <person name="Kitamura K."/>
            <person name="Iida Y."/>
            <person name="Hattori M."/>
            <person name="Ohkuma M."/>
        </authorList>
    </citation>
    <scope>NUCLEOTIDE SEQUENCE [LARGE SCALE GENOMIC DNA]</scope>
    <source>
        <strain evidence="3 4">JCM 16418</strain>
    </source>
</reference>